<dbReference type="EMBL" id="CBXI010000040">
    <property type="protein sequence ID" value="CDL92131.1"/>
    <property type="molecule type" value="Genomic_DNA"/>
</dbReference>
<comment type="similarity">
    <text evidence="3">Belongs to the multi antimicrobial extrusion (MATE) (TC 2.A.66.1) family.</text>
</comment>
<feature type="transmembrane region" description="Helical" evidence="13">
    <location>
        <begin position="263"/>
        <end position="283"/>
    </location>
</feature>
<evidence type="ECO:0000256" key="9">
    <source>
        <dbReference type="ARBA" id="ARBA00022989"/>
    </source>
</evidence>
<dbReference type="InterPro" id="IPR050222">
    <property type="entry name" value="MATE_MdtK"/>
</dbReference>
<comment type="subcellular location">
    <subcellularLocation>
        <location evidence="2">Cell membrane</location>
        <topology evidence="2">Multi-pass membrane protein</topology>
    </subcellularLocation>
</comment>
<feature type="transmembrane region" description="Helical" evidence="13">
    <location>
        <begin position="128"/>
        <end position="150"/>
    </location>
</feature>
<feature type="transmembrane region" description="Helical" evidence="13">
    <location>
        <begin position="418"/>
        <end position="440"/>
    </location>
</feature>
<feature type="transmembrane region" description="Helical" evidence="13">
    <location>
        <begin position="392"/>
        <end position="412"/>
    </location>
</feature>
<dbReference type="PANTHER" id="PTHR43298">
    <property type="entry name" value="MULTIDRUG RESISTANCE PROTEIN NORM-RELATED"/>
    <property type="match status" value="1"/>
</dbReference>
<keyword evidence="6" id="KW-0050">Antiport</keyword>
<feature type="transmembrane region" description="Helical" evidence="13">
    <location>
        <begin position="89"/>
        <end position="108"/>
    </location>
</feature>
<evidence type="ECO:0000256" key="7">
    <source>
        <dbReference type="ARBA" id="ARBA00022475"/>
    </source>
</evidence>
<evidence type="ECO:0000313" key="14">
    <source>
        <dbReference type="EMBL" id="CDL92131.1"/>
    </source>
</evidence>
<gene>
    <name evidence="14" type="ORF">CTDIVETGP_2201</name>
</gene>
<evidence type="ECO:0000256" key="10">
    <source>
        <dbReference type="ARBA" id="ARBA00023065"/>
    </source>
</evidence>
<evidence type="ECO:0000256" key="12">
    <source>
        <dbReference type="ARBA" id="ARBA00031636"/>
    </source>
</evidence>
<protein>
    <recommendedName>
        <fullName evidence="4">Probable multidrug resistance protein NorM</fullName>
    </recommendedName>
    <alternativeName>
        <fullName evidence="12">Multidrug-efflux transporter</fullName>
    </alternativeName>
</protein>
<dbReference type="GO" id="GO:0042910">
    <property type="term" value="F:xenobiotic transmembrane transporter activity"/>
    <property type="evidence" value="ECO:0007669"/>
    <property type="project" value="InterPro"/>
</dbReference>
<dbReference type="Proteomes" id="UP000019482">
    <property type="component" value="Unassembled WGS sequence"/>
</dbReference>
<dbReference type="GO" id="GO:0015297">
    <property type="term" value="F:antiporter activity"/>
    <property type="evidence" value="ECO:0007669"/>
    <property type="project" value="UniProtKB-KW"/>
</dbReference>
<keyword evidence="5" id="KW-0813">Transport</keyword>
<keyword evidence="7" id="KW-1003">Cell membrane</keyword>
<keyword evidence="15" id="KW-1185">Reference proteome</keyword>
<sequence>MKLVRKDVYKLAMPILAEQLFVATLGMVNTMMAGHISKEAVSAIGMIDSFNYILIAFFSALAVGGTVVVAQYIGRKDIKMANNAMKQSLYSGVFIGLVITVLIFIFREQLVQVLYGQAEAKVIKYANMYFRITIISYPFIALDLIANGVLRGSGDSKTPMKITMLMNVLNIILGYTFIYGININVLSFHIHTSGMGVEGAAFAIAIARTAGGFIALGVLLRGTRLLKLKNLFEFKPDRDILHPIFAVGIPASLESLIFNGGKLITQVFIVGMGTVSIASNTIGNSIATMLNIPGTSISIVATALVGQYMGRRDSNEAQRCLSYLWRMSTICLVVICAISIPTAGLWTSLYTKDPDIIKLTANLLRTNAICIPFWSISFVLPAGLRGAGDAKYTLVTTIIGMWLFRIFSGYVLGVSLGFGLIGVWVGMYIDWIVRGILYFIRFKKGKWKNIILIK</sequence>
<feature type="transmembrane region" description="Helical" evidence="13">
    <location>
        <begin position="12"/>
        <end position="32"/>
    </location>
</feature>
<keyword evidence="11 13" id="KW-0472">Membrane</keyword>
<feature type="transmembrane region" description="Helical" evidence="13">
    <location>
        <begin position="162"/>
        <end position="181"/>
    </location>
</feature>
<evidence type="ECO:0000256" key="1">
    <source>
        <dbReference type="ARBA" id="ARBA00003408"/>
    </source>
</evidence>
<feature type="transmembrane region" description="Helical" evidence="13">
    <location>
        <begin position="201"/>
        <end position="220"/>
    </location>
</feature>
<organism evidence="14 15">
    <name type="scientific">Clostridium tyrobutyricum DIVETGP</name>
    <dbReference type="NCBI Taxonomy" id="1408889"/>
    <lineage>
        <taxon>Bacteria</taxon>
        <taxon>Bacillati</taxon>
        <taxon>Bacillota</taxon>
        <taxon>Clostridia</taxon>
        <taxon>Eubacteriales</taxon>
        <taxon>Clostridiaceae</taxon>
        <taxon>Clostridium</taxon>
    </lineage>
</organism>
<dbReference type="InterPro" id="IPR002528">
    <property type="entry name" value="MATE_fam"/>
</dbReference>
<feature type="transmembrane region" description="Helical" evidence="13">
    <location>
        <begin position="52"/>
        <end position="73"/>
    </location>
</feature>
<evidence type="ECO:0000256" key="3">
    <source>
        <dbReference type="ARBA" id="ARBA00010199"/>
    </source>
</evidence>
<dbReference type="GO" id="GO:0006811">
    <property type="term" value="P:monoatomic ion transport"/>
    <property type="evidence" value="ECO:0007669"/>
    <property type="project" value="UniProtKB-KW"/>
</dbReference>
<evidence type="ECO:0000256" key="11">
    <source>
        <dbReference type="ARBA" id="ARBA00023136"/>
    </source>
</evidence>
<evidence type="ECO:0000313" key="15">
    <source>
        <dbReference type="Proteomes" id="UP000019482"/>
    </source>
</evidence>
<comment type="caution">
    <text evidence="14">The sequence shown here is derived from an EMBL/GenBank/DDBJ whole genome shotgun (WGS) entry which is preliminary data.</text>
</comment>
<dbReference type="PIRSF" id="PIRSF006603">
    <property type="entry name" value="DinF"/>
    <property type="match status" value="1"/>
</dbReference>
<name>W6N6U5_CLOTY</name>
<comment type="function">
    <text evidence="1">Multidrug efflux pump.</text>
</comment>
<proteinExistence type="inferred from homology"/>
<evidence type="ECO:0000256" key="2">
    <source>
        <dbReference type="ARBA" id="ARBA00004651"/>
    </source>
</evidence>
<evidence type="ECO:0000256" key="5">
    <source>
        <dbReference type="ARBA" id="ARBA00022448"/>
    </source>
</evidence>
<dbReference type="RefSeq" id="WP_017895050.1">
    <property type="nucleotide sequence ID" value="NZ_CBXI010000040.1"/>
</dbReference>
<reference evidence="14 15" key="1">
    <citation type="journal article" date="2015" name="Genome Announc.">
        <title>Draft Genome Sequence of Clostridium tyrobutyricum Strain DIVETGP, Isolated from Cow's Milk for Grana Padano Production.</title>
        <authorList>
            <person name="Soggiu A."/>
            <person name="Piras C."/>
            <person name="Gaiarsa S."/>
            <person name="Sassera D."/>
            <person name="Roncada P."/>
            <person name="Bendixen E."/>
            <person name="Brasca M."/>
            <person name="Bonizzi L."/>
        </authorList>
    </citation>
    <scope>NUCLEOTIDE SEQUENCE [LARGE SCALE GENOMIC DNA]</scope>
    <source>
        <strain evidence="14 15">DIVETGP</strain>
    </source>
</reference>
<evidence type="ECO:0000256" key="8">
    <source>
        <dbReference type="ARBA" id="ARBA00022692"/>
    </source>
</evidence>
<keyword evidence="9 13" id="KW-1133">Transmembrane helix</keyword>
<evidence type="ECO:0000256" key="13">
    <source>
        <dbReference type="SAM" id="Phobius"/>
    </source>
</evidence>
<keyword evidence="10" id="KW-0406">Ion transport</keyword>
<evidence type="ECO:0000256" key="4">
    <source>
        <dbReference type="ARBA" id="ARBA00020268"/>
    </source>
</evidence>
<feature type="transmembrane region" description="Helical" evidence="13">
    <location>
        <begin position="363"/>
        <end position="380"/>
    </location>
</feature>
<dbReference type="PANTHER" id="PTHR43298:SF2">
    <property type="entry name" value="FMN_FAD EXPORTER YEEO-RELATED"/>
    <property type="match status" value="1"/>
</dbReference>
<dbReference type="GeneID" id="29420648"/>
<feature type="transmembrane region" description="Helical" evidence="13">
    <location>
        <begin position="289"/>
        <end position="309"/>
    </location>
</feature>
<dbReference type="GO" id="GO:0005886">
    <property type="term" value="C:plasma membrane"/>
    <property type="evidence" value="ECO:0007669"/>
    <property type="project" value="UniProtKB-SubCell"/>
</dbReference>
<feature type="transmembrane region" description="Helical" evidence="13">
    <location>
        <begin position="330"/>
        <end position="351"/>
    </location>
</feature>
<dbReference type="Pfam" id="PF01554">
    <property type="entry name" value="MatE"/>
    <property type="match status" value="2"/>
</dbReference>
<evidence type="ECO:0000256" key="6">
    <source>
        <dbReference type="ARBA" id="ARBA00022449"/>
    </source>
</evidence>
<dbReference type="OrthoDB" id="62420at2"/>
<dbReference type="InterPro" id="IPR048279">
    <property type="entry name" value="MdtK-like"/>
</dbReference>
<accession>W6N6U5</accession>
<keyword evidence="8 13" id="KW-0812">Transmembrane</keyword>
<dbReference type="NCBIfam" id="TIGR00797">
    <property type="entry name" value="matE"/>
    <property type="match status" value="1"/>
</dbReference>
<dbReference type="AlphaFoldDB" id="W6N6U5"/>
<dbReference type="CDD" id="cd13137">
    <property type="entry name" value="MATE_NorM_like"/>
    <property type="match status" value="1"/>
</dbReference>